<name>A0A7C9RX90_9PSEU</name>
<protein>
    <submittedName>
        <fullName evidence="1">Uncharacterized protein</fullName>
    </submittedName>
</protein>
<sequence>MAVVPCSIGAARSSARSCRARRRNRPKAHGLIGGLSGGEVCHELGQPSNERFRYFLVTEAGRVLVRNSWHDRFLPWDEIRGVDREQGRIQRVSFLMGDGRVVSCDAMRG</sequence>
<accession>A0A7C9RX90</accession>
<comment type="caution">
    <text evidence="1">The sequence shown here is derived from an EMBL/GenBank/DDBJ whole genome shotgun (WGS) entry which is preliminary data.</text>
</comment>
<dbReference type="Proteomes" id="UP000481360">
    <property type="component" value="Unassembled WGS sequence"/>
</dbReference>
<gene>
    <name evidence="1" type="ORF">G7043_40205</name>
</gene>
<evidence type="ECO:0000313" key="1">
    <source>
        <dbReference type="EMBL" id="NGY65148.1"/>
    </source>
</evidence>
<evidence type="ECO:0000313" key="2">
    <source>
        <dbReference type="Proteomes" id="UP000481360"/>
    </source>
</evidence>
<keyword evidence="2" id="KW-1185">Reference proteome</keyword>
<dbReference type="EMBL" id="JAAMPJ010000015">
    <property type="protein sequence ID" value="NGY65148.1"/>
    <property type="molecule type" value="Genomic_DNA"/>
</dbReference>
<reference evidence="1 2" key="1">
    <citation type="submission" date="2020-03" db="EMBL/GenBank/DDBJ databases">
        <title>Isolation and identification of active actinomycetes.</title>
        <authorList>
            <person name="Sun X."/>
        </authorList>
    </citation>
    <scope>NUCLEOTIDE SEQUENCE [LARGE SCALE GENOMIC DNA]</scope>
    <source>
        <strain evidence="1 2">NEAU-D13</strain>
    </source>
</reference>
<dbReference type="RefSeq" id="WP_166053974.1">
    <property type="nucleotide sequence ID" value="NZ_JAAMPJ010000015.1"/>
</dbReference>
<organism evidence="1 2">
    <name type="scientific">Lentzea alba</name>
    <dbReference type="NCBI Taxonomy" id="2714351"/>
    <lineage>
        <taxon>Bacteria</taxon>
        <taxon>Bacillati</taxon>
        <taxon>Actinomycetota</taxon>
        <taxon>Actinomycetes</taxon>
        <taxon>Pseudonocardiales</taxon>
        <taxon>Pseudonocardiaceae</taxon>
        <taxon>Lentzea</taxon>
    </lineage>
</organism>
<proteinExistence type="predicted"/>
<dbReference type="AlphaFoldDB" id="A0A7C9RX90"/>